<comment type="caution">
    <text evidence="1">The sequence shown here is derived from an EMBL/GenBank/DDBJ whole genome shotgun (WGS) entry which is preliminary data.</text>
</comment>
<dbReference type="AlphaFoldDB" id="A0A438AFQ3"/>
<dbReference type="OrthoDB" id="7854136at2"/>
<protein>
    <submittedName>
        <fullName evidence="1">Uncharacterized protein</fullName>
    </submittedName>
</protein>
<dbReference type="Proteomes" id="UP000285908">
    <property type="component" value="Unassembled WGS sequence"/>
</dbReference>
<accession>A0A438AFQ3</accession>
<proteinExistence type="predicted"/>
<reference evidence="1 2" key="1">
    <citation type="submission" date="2018-11" db="EMBL/GenBank/DDBJ databases">
        <title>Mesobaculum littorinae gen. nov., sp. nov., isolated from Littorina scabra that represents a novel genus of the order Rhodobacteraceae.</title>
        <authorList>
            <person name="Li F."/>
        </authorList>
    </citation>
    <scope>NUCLEOTIDE SEQUENCE [LARGE SCALE GENOMIC DNA]</scope>
    <source>
        <strain evidence="1 2">M0103</strain>
    </source>
</reference>
<gene>
    <name evidence="1" type="ORF">EKE94_12865</name>
</gene>
<sequence length="142" mass="15679">MTALRKFDRTPDQPPRPWLQEDAPRHALFHLRMAALNCRAAARLDLFRACQMLSLDRDAAATATAEALVRTLGQALHRAPRFYRPGSADISFDESWLVSLIGALQRGDDMSATFLLHSRVSPEARRSVGFLAAKLAGGLHSV</sequence>
<dbReference type="EMBL" id="RQXX01000004">
    <property type="protein sequence ID" value="RVV97437.1"/>
    <property type="molecule type" value="Genomic_DNA"/>
</dbReference>
<dbReference type="RefSeq" id="WP_127907032.1">
    <property type="nucleotide sequence ID" value="NZ_RQXX01000004.1"/>
</dbReference>
<name>A0A438AFQ3_9RHOB</name>
<organism evidence="1 2">
    <name type="scientific">Mesobaculum littorinae</name>
    <dbReference type="NCBI Taxonomy" id="2486419"/>
    <lineage>
        <taxon>Bacteria</taxon>
        <taxon>Pseudomonadati</taxon>
        <taxon>Pseudomonadota</taxon>
        <taxon>Alphaproteobacteria</taxon>
        <taxon>Rhodobacterales</taxon>
        <taxon>Roseobacteraceae</taxon>
        <taxon>Mesobaculum</taxon>
    </lineage>
</organism>
<evidence type="ECO:0000313" key="1">
    <source>
        <dbReference type="EMBL" id="RVV97437.1"/>
    </source>
</evidence>
<evidence type="ECO:0000313" key="2">
    <source>
        <dbReference type="Proteomes" id="UP000285908"/>
    </source>
</evidence>
<keyword evidence="2" id="KW-1185">Reference proteome</keyword>